<dbReference type="OrthoDB" id="6701335at2759"/>
<evidence type="ECO:0000256" key="3">
    <source>
        <dbReference type="ARBA" id="ARBA00022694"/>
    </source>
</evidence>
<dbReference type="AlphaFoldDB" id="A0A7R8X1P1"/>
<keyword evidence="1" id="KW-0328">Glycosyltransferase</keyword>
<name>A0A7R8X1P1_9CRUS</name>
<feature type="non-terminal residue" evidence="5">
    <location>
        <position position="1"/>
    </location>
</feature>
<dbReference type="InterPro" id="IPR004803">
    <property type="entry name" value="TGT"/>
</dbReference>
<keyword evidence="3" id="KW-0819">tRNA processing</keyword>
<dbReference type="Pfam" id="PF01702">
    <property type="entry name" value="TGT"/>
    <property type="match status" value="1"/>
</dbReference>
<dbReference type="InterPro" id="IPR002616">
    <property type="entry name" value="tRNA_ribo_trans-like"/>
</dbReference>
<dbReference type="InterPro" id="IPR036511">
    <property type="entry name" value="TGT-like_sf"/>
</dbReference>
<dbReference type="GO" id="GO:0008616">
    <property type="term" value="P:tRNA queuosine(34) biosynthetic process"/>
    <property type="evidence" value="ECO:0007669"/>
    <property type="project" value="TreeGrafter"/>
</dbReference>
<reference evidence="5" key="1">
    <citation type="submission" date="2020-11" db="EMBL/GenBank/DDBJ databases">
        <authorList>
            <person name="Tran Van P."/>
        </authorList>
    </citation>
    <scope>NUCLEOTIDE SEQUENCE</scope>
</reference>
<dbReference type="SUPFAM" id="SSF51713">
    <property type="entry name" value="tRNA-guanine transglycosylase"/>
    <property type="match status" value="1"/>
</dbReference>
<evidence type="ECO:0000256" key="1">
    <source>
        <dbReference type="ARBA" id="ARBA00022676"/>
    </source>
</evidence>
<dbReference type="InterPro" id="IPR050076">
    <property type="entry name" value="ArchSynthase1/Queuine_TRR"/>
</dbReference>
<evidence type="ECO:0000259" key="4">
    <source>
        <dbReference type="Pfam" id="PF01702"/>
    </source>
</evidence>
<dbReference type="PANTHER" id="PTHR46499">
    <property type="entry name" value="QUEUINE TRNA-RIBOSYLTRANSFERASE"/>
    <property type="match status" value="1"/>
</dbReference>
<dbReference type="Gene3D" id="3.20.20.105">
    <property type="entry name" value="Queuine tRNA-ribosyltransferase-like"/>
    <property type="match status" value="1"/>
</dbReference>
<sequence>RPGPERVSKLGGLHEFARWPYPILTDSGGFQVMSLSALRKMSEQGVTFKSHIDGAKFEMSPERSIEIQALLDSDIQMQLDECIALPADATEIERAMELSLRWADRSLTAFHTQSDHNARAMFGIVQGGDNEALRVKSAQALGAMNMKGYSIGGLAVGEPQDVMMRMLDVTCPELPHEKPRYLMGVGTPDDMLKAIARGVDMFDCVMPTRAGRHGQAFTRYGKINLRNARHADDPRPLDENSTCPAARDYSRAYLHHLVRANESLGGMLLTWNNLSYYQDIMQGARDAIEAGTYADYMAATSEGWERGDLPVYAA</sequence>
<accession>A0A7R8X1P1</accession>
<organism evidence="5">
    <name type="scientific">Cyprideis torosa</name>
    <dbReference type="NCBI Taxonomy" id="163714"/>
    <lineage>
        <taxon>Eukaryota</taxon>
        <taxon>Metazoa</taxon>
        <taxon>Ecdysozoa</taxon>
        <taxon>Arthropoda</taxon>
        <taxon>Crustacea</taxon>
        <taxon>Oligostraca</taxon>
        <taxon>Ostracoda</taxon>
        <taxon>Podocopa</taxon>
        <taxon>Podocopida</taxon>
        <taxon>Cytherocopina</taxon>
        <taxon>Cytheroidea</taxon>
        <taxon>Cytherideidae</taxon>
        <taxon>Cyprideis</taxon>
    </lineage>
</organism>
<keyword evidence="2" id="KW-0808">Transferase</keyword>
<gene>
    <name evidence="5" type="ORF">CTOB1V02_LOCUS16049</name>
</gene>
<protein>
    <recommendedName>
        <fullName evidence="4">tRNA-guanine(15) transglycosylase-like domain-containing protein</fullName>
    </recommendedName>
</protein>
<dbReference type="GO" id="GO:0005829">
    <property type="term" value="C:cytosol"/>
    <property type="evidence" value="ECO:0007669"/>
    <property type="project" value="TreeGrafter"/>
</dbReference>
<dbReference type="GO" id="GO:0008479">
    <property type="term" value="F:tRNA-guanosine(34) queuine transglycosylase activity"/>
    <property type="evidence" value="ECO:0007669"/>
    <property type="project" value="InterPro"/>
</dbReference>
<dbReference type="EMBL" id="OB698321">
    <property type="protein sequence ID" value="CAD7238234.1"/>
    <property type="molecule type" value="Genomic_DNA"/>
</dbReference>
<dbReference type="NCBIfam" id="TIGR00449">
    <property type="entry name" value="tgt_general"/>
    <property type="match status" value="1"/>
</dbReference>
<feature type="domain" description="tRNA-guanine(15) transglycosylase-like" evidence="4">
    <location>
        <begin position="1"/>
        <end position="303"/>
    </location>
</feature>
<dbReference type="NCBIfam" id="TIGR00430">
    <property type="entry name" value="Q_tRNA_tgt"/>
    <property type="match status" value="1"/>
</dbReference>
<evidence type="ECO:0000256" key="2">
    <source>
        <dbReference type="ARBA" id="ARBA00022679"/>
    </source>
</evidence>
<evidence type="ECO:0000313" key="5">
    <source>
        <dbReference type="EMBL" id="CAD7238234.1"/>
    </source>
</evidence>
<dbReference type="PANTHER" id="PTHR46499:SF1">
    <property type="entry name" value="QUEUINE TRNA-RIBOSYLTRANSFERASE"/>
    <property type="match status" value="1"/>
</dbReference>
<proteinExistence type="predicted"/>